<proteinExistence type="predicted"/>
<keyword evidence="3" id="KW-1185">Reference proteome</keyword>
<dbReference type="AlphaFoldDB" id="A0A061G5L7"/>
<sequence length="122" mass="13712">MKDGPHSSSLFLWKTNSPPPSFFRFKAQLFPISSSIIFFGVLFTVALLVPRPRLDLIPVTILATCTFFINVAGLLGRSEIVFSLSPKYSIFWFTGCNSAACEGPIARFSPICFFLEYEKEIF</sequence>
<keyword evidence="1" id="KW-1133">Transmembrane helix</keyword>
<feature type="transmembrane region" description="Helical" evidence="1">
    <location>
        <begin position="56"/>
        <end position="76"/>
    </location>
</feature>
<evidence type="ECO:0000313" key="3">
    <source>
        <dbReference type="Proteomes" id="UP000026915"/>
    </source>
</evidence>
<keyword evidence="1" id="KW-0812">Transmembrane</keyword>
<reference evidence="2 3" key="1">
    <citation type="journal article" date="2013" name="Genome Biol.">
        <title>The genome sequence of the most widely cultivated cacao type and its use to identify candidate genes regulating pod color.</title>
        <authorList>
            <person name="Motamayor J.C."/>
            <person name="Mockaitis K."/>
            <person name="Schmutz J."/>
            <person name="Haiminen N."/>
            <person name="Iii D.L."/>
            <person name="Cornejo O."/>
            <person name="Findley S.D."/>
            <person name="Zheng P."/>
            <person name="Utro F."/>
            <person name="Royaert S."/>
            <person name="Saski C."/>
            <person name="Jenkins J."/>
            <person name="Podicheti R."/>
            <person name="Zhao M."/>
            <person name="Scheffler B.E."/>
            <person name="Stack J.C."/>
            <person name="Feltus F.A."/>
            <person name="Mustiga G.M."/>
            <person name="Amores F."/>
            <person name="Phillips W."/>
            <person name="Marelli J.P."/>
            <person name="May G.D."/>
            <person name="Shapiro H."/>
            <person name="Ma J."/>
            <person name="Bustamante C.D."/>
            <person name="Schnell R.J."/>
            <person name="Main D."/>
            <person name="Gilbert D."/>
            <person name="Parida L."/>
            <person name="Kuhn D.N."/>
        </authorList>
    </citation>
    <scope>NUCLEOTIDE SEQUENCE [LARGE SCALE GENOMIC DNA]</scope>
    <source>
        <strain evidence="3">cv. Matina 1-6</strain>
    </source>
</reference>
<organism evidence="2 3">
    <name type="scientific">Theobroma cacao</name>
    <name type="common">Cacao</name>
    <name type="synonym">Cocoa</name>
    <dbReference type="NCBI Taxonomy" id="3641"/>
    <lineage>
        <taxon>Eukaryota</taxon>
        <taxon>Viridiplantae</taxon>
        <taxon>Streptophyta</taxon>
        <taxon>Embryophyta</taxon>
        <taxon>Tracheophyta</taxon>
        <taxon>Spermatophyta</taxon>
        <taxon>Magnoliopsida</taxon>
        <taxon>eudicotyledons</taxon>
        <taxon>Gunneridae</taxon>
        <taxon>Pentapetalae</taxon>
        <taxon>rosids</taxon>
        <taxon>malvids</taxon>
        <taxon>Malvales</taxon>
        <taxon>Malvaceae</taxon>
        <taxon>Byttnerioideae</taxon>
        <taxon>Theobroma</taxon>
    </lineage>
</organism>
<name>A0A061G5L7_THECC</name>
<keyword evidence="1" id="KW-0472">Membrane</keyword>
<dbReference type="Gramene" id="EOY24876">
    <property type="protein sequence ID" value="EOY24876"/>
    <property type="gene ID" value="TCM_016358"/>
</dbReference>
<evidence type="ECO:0000313" key="2">
    <source>
        <dbReference type="EMBL" id="EOY24876.1"/>
    </source>
</evidence>
<dbReference type="Proteomes" id="UP000026915">
    <property type="component" value="Chromosome 3"/>
</dbReference>
<evidence type="ECO:0000256" key="1">
    <source>
        <dbReference type="SAM" id="Phobius"/>
    </source>
</evidence>
<dbReference type="EMBL" id="CM001881">
    <property type="protein sequence ID" value="EOY24876.1"/>
    <property type="molecule type" value="Genomic_DNA"/>
</dbReference>
<protein>
    <submittedName>
        <fullName evidence="2">Uncharacterized protein</fullName>
    </submittedName>
</protein>
<gene>
    <name evidence="2" type="ORF">TCM_016358</name>
</gene>
<feature type="transmembrane region" description="Helical" evidence="1">
    <location>
        <begin position="29"/>
        <end position="49"/>
    </location>
</feature>
<accession>A0A061G5L7</accession>
<dbReference type="HOGENOM" id="CLU_2030905_0_0_1"/>
<dbReference type="InParanoid" id="A0A061G5L7"/>